<dbReference type="PANTHER" id="PTHR46434">
    <property type="entry name" value="GENETIC INTERACTOR OF PROHIBITINS 3, MITOCHONDRIAL"/>
    <property type="match status" value="1"/>
</dbReference>
<dbReference type="Gene3D" id="3.40.50.300">
    <property type="entry name" value="P-loop containing nucleotide triphosphate hydrolases"/>
    <property type="match status" value="1"/>
</dbReference>
<keyword evidence="3" id="KW-1185">Reference proteome</keyword>
<dbReference type="OrthoDB" id="1696305at2759"/>
<dbReference type="PANTHER" id="PTHR46434:SF1">
    <property type="entry name" value="GENETIC INTERACTOR OF PROHIBITINS 3, MITOCHONDRIAL"/>
    <property type="match status" value="1"/>
</dbReference>
<dbReference type="RefSeq" id="XP_013335516.1">
    <property type="nucleotide sequence ID" value="XM_013480062.1"/>
</dbReference>
<feature type="domain" description="G" evidence="1">
    <location>
        <begin position="211"/>
        <end position="292"/>
    </location>
</feature>
<dbReference type="CDD" id="cd01855">
    <property type="entry name" value="YqeH"/>
    <property type="match status" value="1"/>
</dbReference>
<dbReference type="GeneID" id="25335837"/>
<proteinExistence type="predicted"/>
<name>U6M730_EIMMA</name>
<dbReference type="InterPro" id="IPR027417">
    <property type="entry name" value="P-loop_NTPase"/>
</dbReference>
<evidence type="ECO:0000259" key="1">
    <source>
        <dbReference type="Pfam" id="PF01926"/>
    </source>
</evidence>
<dbReference type="GO" id="GO:0005739">
    <property type="term" value="C:mitochondrion"/>
    <property type="evidence" value="ECO:0007669"/>
    <property type="project" value="TreeGrafter"/>
</dbReference>
<dbReference type="Pfam" id="PF01926">
    <property type="entry name" value="MMR_HSR1"/>
    <property type="match status" value="1"/>
</dbReference>
<dbReference type="VEuPathDB" id="ToxoDB:EMWEY_00018510"/>
<gene>
    <name evidence="2" type="ORF">EMWEY_00018510</name>
</gene>
<dbReference type="OMA" id="QHYRSID"/>
<dbReference type="InterPro" id="IPR050896">
    <property type="entry name" value="Mito_lipid_metab_GTPase"/>
</dbReference>
<evidence type="ECO:0000313" key="2">
    <source>
        <dbReference type="EMBL" id="CDJ58868.1"/>
    </source>
</evidence>
<evidence type="ECO:0000313" key="3">
    <source>
        <dbReference type="Proteomes" id="UP000030763"/>
    </source>
</evidence>
<dbReference type="AlphaFoldDB" id="U6M730"/>
<dbReference type="Proteomes" id="UP000030763">
    <property type="component" value="Unassembled WGS sequence"/>
</dbReference>
<sequence length="407" mass="44932">MSVARPAPYCISGDPALGPREYGGRVKRLPRPRGQVVESVPDGVEVLQHYRSIDSSWERSAVAAAGCLPALSPSSVITQLTRIMPNNSIVLKIVDIFDLELSVVPELFAACREKGLKAIWVVNRVDCLPKHTDMNQVKQWVRRMVRQIRNVHIDDCVLVSSATGYGFDNLERRIGELLSEDSYSASDSKSEAATNPRGSNQLQDIEGRFMFVVGRVNAGKSTFVNRFLKFVGYKHFGTLFMKRAVGGATRSPLPGTTLDLIPFGLPKGFKLIDTPGIPSQHQARISPVTSFRIRGLAFRMASVLLHGGDLLSVVPTKRIQPLTFALTEGKTILIGALARVDLVHGNTALCTCYFSHKVTLHICRTSKAEDLLKRKAGVFLYPPHMPEDFNRLQPLVRHRGEVDAQPA</sequence>
<dbReference type="GO" id="GO:0005525">
    <property type="term" value="F:GTP binding"/>
    <property type="evidence" value="ECO:0007669"/>
    <property type="project" value="InterPro"/>
</dbReference>
<reference evidence="2" key="1">
    <citation type="submission" date="2013-10" db="EMBL/GenBank/DDBJ databases">
        <title>Genomic analysis of the causative agents of coccidiosis in chickens.</title>
        <authorList>
            <person name="Reid A.J."/>
            <person name="Blake D."/>
            <person name="Billington K."/>
            <person name="Browne H."/>
            <person name="Dunn M."/>
            <person name="Hung S."/>
            <person name="Kawahara F."/>
            <person name="Miranda-Saavedra D."/>
            <person name="Mourier T."/>
            <person name="Nagra H."/>
            <person name="Otto T.D."/>
            <person name="Rawlings N."/>
            <person name="Sanchez A."/>
            <person name="Sanders M."/>
            <person name="Subramaniam C."/>
            <person name="Tay Y."/>
            <person name="Dear P."/>
            <person name="Doerig C."/>
            <person name="Gruber A."/>
            <person name="Parkinson J."/>
            <person name="Shirley M."/>
            <person name="Wan K.L."/>
            <person name="Berriman M."/>
            <person name="Tomley F."/>
            <person name="Pain A."/>
        </authorList>
    </citation>
    <scope>NUCLEOTIDE SEQUENCE [LARGE SCALE GENOMIC DNA]</scope>
    <source>
        <strain evidence="2">Weybridge</strain>
    </source>
</reference>
<accession>U6M730</accession>
<dbReference type="InterPro" id="IPR006073">
    <property type="entry name" value="GTP-bd"/>
</dbReference>
<protein>
    <recommendedName>
        <fullName evidence="1">G domain-containing protein</fullName>
    </recommendedName>
</protein>
<organism evidence="2 3">
    <name type="scientific">Eimeria maxima</name>
    <name type="common">Coccidian parasite</name>
    <dbReference type="NCBI Taxonomy" id="5804"/>
    <lineage>
        <taxon>Eukaryota</taxon>
        <taxon>Sar</taxon>
        <taxon>Alveolata</taxon>
        <taxon>Apicomplexa</taxon>
        <taxon>Conoidasida</taxon>
        <taxon>Coccidia</taxon>
        <taxon>Eucoccidiorida</taxon>
        <taxon>Eimeriorina</taxon>
        <taxon>Eimeriidae</taxon>
        <taxon>Eimeria</taxon>
    </lineage>
</organism>
<dbReference type="SUPFAM" id="SSF52540">
    <property type="entry name" value="P-loop containing nucleoside triphosphate hydrolases"/>
    <property type="match status" value="1"/>
</dbReference>
<dbReference type="EMBL" id="HG719897">
    <property type="protein sequence ID" value="CDJ58868.1"/>
    <property type="molecule type" value="Genomic_DNA"/>
</dbReference>
<reference evidence="2" key="2">
    <citation type="submission" date="2013-10" db="EMBL/GenBank/DDBJ databases">
        <authorList>
            <person name="Aslett M."/>
        </authorList>
    </citation>
    <scope>NUCLEOTIDE SEQUENCE [LARGE SCALE GENOMIC DNA]</scope>
    <source>
        <strain evidence="2">Weybridge</strain>
    </source>
</reference>